<sequence length="66" mass="6747">MLKFTVPDMSCGHCVGTITKAVKSVDTDATVTVDLTAKTVTIETGEEAASISKAIEAAGYPNQTAG</sequence>
<dbReference type="Proteomes" id="UP000232163">
    <property type="component" value="Unassembled WGS sequence"/>
</dbReference>
<evidence type="ECO:0000259" key="2">
    <source>
        <dbReference type="PROSITE" id="PS50846"/>
    </source>
</evidence>
<proteinExistence type="predicted"/>
<keyword evidence="4" id="KW-1185">Reference proteome</keyword>
<dbReference type="InterPro" id="IPR017969">
    <property type="entry name" value="Heavy-metal-associated_CS"/>
</dbReference>
<dbReference type="PROSITE" id="PS50846">
    <property type="entry name" value="HMA_2"/>
    <property type="match status" value="1"/>
</dbReference>
<dbReference type="InterPro" id="IPR036163">
    <property type="entry name" value="HMA_dom_sf"/>
</dbReference>
<feature type="domain" description="HMA" evidence="2">
    <location>
        <begin position="1"/>
        <end position="63"/>
    </location>
</feature>
<accession>A0A2N9W025</accession>
<dbReference type="RefSeq" id="WP_100002212.1">
    <property type="nucleotide sequence ID" value="NZ_CP017941.1"/>
</dbReference>
<dbReference type="Pfam" id="PF00403">
    <property type="entry name" value="HMA"/>
    <property type="match status" value="1"/>
</dbReference>
<protein>
    <submittedName>
        <fullName evidence="3">Heavy metal transporter</fullName>
    </submittedName>
</protein>
<evidence type="ECO:0000313" key="4">
    <source>
        <dbReference type="Proteomes" id="UP000232163"/>
    </source>
</evidence>
<gene>
    <name evidence="3" type="ORF">B5P45_09605</name>
</gene>
<dbReference type="CDD" id="cd00371">
    <property type="entry name" value="HMA"/>
    <property type="match status" value="1"/>
</dbReference>
<dbReference type="SUPFAM" id="SSF55008">
    <property type="entry name" value="HMA, heavy metal-associated domain"/>
    <property type="match status" value="1"/>
</dbReference>
<dbReference type="KEGG" id="pht:BLM14_22385"/>
<comment type="caution">
    <text evidence="3">The sequence shown here is derived from an EMBL/GenBank/DDBJ whole genome shotgun (WGS) entry which is preliminary data.</text>
</comment>
<reference evidence="3 4" key="1">
    <citation type="journal article" date="2017" name="Int J Environ Stud">
        <title>Does the Miocene-Pliocene relict legume Oxytropis triphylla form nitrogen-fixing nodules with a combination of bacterial strains?</title>
        <authorList>
            <person name="Safronova V."/>
            <person name="Belimov A."/>
            <person name="Sazanova A."/>
            <person name="Kuznetsova I."/>
            <person name="Popova J."/>
            <person name="Andronov E."/>
            <person name="Verkhozina A."/>
            <person name="Tikhonovich I."/>
        </authorList>
    </citation>
    <scope>NUCLEOTIDE SEQUENCE [LARGE SCALE GENOMIC DNA]</scope>
    <source>
        <strain evidence="3 4">Tri-38</strain>
    </source>
</reference>
<evidence type="ECO:0000256" key="1">
    <source>
        <dbReference type="ARBA" id="ARBA00022723"/>
    </source>
</evidence>
<dbReference type="PROSITE" id="PS01047">
    <property type="entry name" value="HMA_1"/>
    <property type="match status" value="1"/>
</dbReference>
<dbReference type="GO" id="GO:0046872">
    <property type="term" value="F:metal ion binding"/>
    <property type="evidence" value="ECO:0007669"/>
    <property type="project" value="UniProtKB-KW"/>
</dbReference>
<evidence type="ECO:0000313" key="3">
    <source>
        <dbReference type="EMBL" id="PIO45093.1"/>
    </source>
</evidence>
<organism evidence="3 4">
    <name type="scientific">Phyllobacterium zundukense</name>
    <dbReference type="NCBI Taxonomy" id="1867719"/>
    <lineage>
        <taxon>Bacteria</taxon>
        <taxon>Pseudomonadati</taxon>
        <taxon>Pseudomonadota</taxon>
        <taxon>Alphaproteobacteria</taxon>
        <taxon>Hyphomicrobiales</taxon>
        <taxon>Phyllobacteriaceae</taxon>
        <taxon>Phyllobacterium</taxon>
    </lineage>
</organism>
<dbReference type="AlphaFoldDB" id="A0A2N9W025"/>
<dbReference type="InterPro" id="IPR006121">
    <property type="entry name" value="HMA_dom"/>
</dbReference>
<dbReference type="Gene3D" id="3.30.70.100">
    <property type="match status" value="1"/>
</dbReference>
<name>A0A2N9W025_9HYPH</name>
<dbReference type="EMBL" id="MZMT01000024">
    <property type="protein sequence ID" value="PIO45093.1"/>
    <property type="molecule type" value="Genomic_DNA"/>
</dbReference>
<keyword evidence="1" id="KW-0479">Metal-binding</keyword>